<protein>
    <submittedName>
        <fullName evidence="2">DUF2721 domain-containing protein</fullName>
    </submittedName>
</protein>
<dbReference type="EMBL" id="VNIM01000153">
    <property type="protein sequence ID" value="TVV69978.1"/>
    <property type="molecule type" value="Genomic_DNA"/>
</dbReference>
<dbReference type="Proteomes" id="UP000318681">
    <property type="component" value="Unassembled WGS sequence"/>
</dbReference>
<organism evidence="2 3">
    <name type="scientific">Alterirhizorhabdus solaris</name>
    <dbReference type="NCBI Taxonomy" id="2529389"/>
    <lineage>
        <taxon>Bacteria</taxon>
        <taxon>Pseudomonadati</taxon>
        <taxon>Pseudomonadota</taxon>
        <taxon>Alphaproteobacteria</taxon>
        <taxon>Sphingomonadales</taxon>
        <taxon>Rhizorhabdaceae</taxon>
        <taxon>Alterirhizorhabdus</taxon>
    </lineage>
</organism>
<feature type="non-terminal residue" evidence="2">
    <location>
        <position position="1"/>
    </location>
</feature>
<dbReference type="OrthoDB" id="5396182at2"/>
<dbReference type="RefSeq" id="WP_145155727.1">
    <property type="nucleotide sequence ID" value="NZ_VNIM01000153.1"/>
</dbReference>
<dbReference type="Pfam" id="PF11026">
    <property type="entry name" value="DUF2721"/>
    <property type="match status" value="1"/>
</dbReference>
<accession>A0A558QS60</accession>
<evidence type="ECO:0000313" key="3">
    <source>
        <dbReference type="Proteomes" id="UP000318681"/>
    </source>
</evidence>
<keyword evidence="1" id="KW-1133">Transmembrane helix</keyword>
<name>A0A558QS60_9SPHN</name>
<evidence type="ECO:0000313" key="2">
    <source>
        <dbReference type="EMBL" id="TVV69978.1"/>
    </source>
</evidence>
<evidence type="ECO:0000256" key="1">
    <source>
        <dbReference type="SAM" id="Phobius"/>
    </source>
</evidence>
<keyword evidence="1" id="KW-0472">Membrane</keyword>
<dbReference type="InterPro" id="IPR021279">
    <property type="entry name" value="DUF2721"/>
</dbReference>
<feature type="transmembrane region" description="Helical" evidence="1">
    <location>
        <begin position="6"/>
        <end position="24"/>
    </location>
</feature>
<proteinExistence type="predicted"/>
<keyword evidence="3" id="KW-1185">Reference proteome</keyword>
<keyword evidence="1" id="KW-0812">Transmembrane</keyword>
<dbReference type="AlphaFoldDB" id="A0A558QS60"/>
<reference evidence="2 3" key="1">
    <citation type="submission" date="2019-07" db="EMBL/GenBank/DDBJ databases">
        <title>Sphingomonas solaris sp. nov., isolated from a solar panel from Boston, Massachusetts.</title>
        <authorList>
            <person name="Tanner K."/>
            <person name="Pascual J."/>
            <person name="Mancuso C."/>
            <person name="Pereto J."/>
            <person name="Khalil A."/>
            <person name="Vilanova C."/>
        </authorList>
    </citation>
    <scope>NUCLEOTIDE SEQUENCE [LARGE SCALE GENOMIC DNA]</scope>
    <source>
        <strain evidence="2 3">R4DWN</strain>
    </source>
</reference>
<comment type="caution">
    <text evidence="2">The sequence shown here is derived from an EMBL/GenBank/DDBJ whole genome shotgun (WGS) entry which is preliminary data.</text>
</comment>
<feature type="transmembrane region" description="Helical" evidence="1">
    <location>
        <begin position="65"/>
        <end position="89"/>
    </location>
</feature>
<sequence>AHTIQLAVAPVFMLAGIGSFLNVLTGRLNRVVDRARLLAEQQRSRVGDPAPRLVELRHLDRRIRLASIAIWLCTASALMICFVVAGLFIAGLARLGFARTMAVGFVLAMLLLVAGLLVFLVEVRVAYRAIRISDDLLERKLKR</sequence>
<gene>
    <name evidence="2" type="ORF">FOY91_20220</name>
</gene>
<feature type="transmembrane region" description="Helical" evidence="1">
    <location>
        <begin position="101"/>
        <end position="121"/>
    </location>
</feature>